<dbReference type="SFLD" id="SFLDG01129">
    <property type="entry name" value="C1.5:_HAD__Beta-PGM__Phosphata"/>
    <property type="match status" value="1"/>
</dbReference>
<name>A0A437Q5U0_9GAMM</name>
<dbReference type="InterPro" id="IPR036412">
    <property type="entry name" value="HAD-like_sf"/>
</dbReference>
<dbReference type="InterPro" id="IPR023198">
    <property type="entry name" value="PGP-like_dom2"/>
</dbReference>
<dbReference type="InterPro" id="IPR051806">
    <property type="entry name" value="HAD-like_SPP"/>
</dbReference>
<comment type="caution">
    <text evidence="1">The sequence shown here is derived from an EMBL/GenBank/DDBJ whole genome shotgun (WGS) entry which is preliminary data.</text>
</comment>
<dbReference type="InterPro" id="IPR041492">
    <property type="entry name" value="HAD_2"/>
</dbReference>
<dbReference type="Gene3D" id="1.10.150.240">
    <property type="entry name" value="Putative phosphatase, domain 2"/>
    <property type="match status" value="1"/>
</dbReference>
<dbReference type="PRINTS" id="PR00413">
    <property type="entry name" value="HADHALOGNASE"/>
</dbReference>
<dbReference type="InterPro" id="IPR023214">
    <property type="entry name" value="HAD_sf"/>
</dbReference>
<dbReference type="PANTHER" id="PTHR43481">
    <property type="entry name" value="FRUCTOSE-1-PHOSPHATE PHOSPHATASE"/>
    <property type="match status" value="1"/>
</dbReference>
<protein>
    <submittedName>
        <fullName evidence="1">HAD family phosphatase</fullName>
    </submittedName>
</protein>
<dbReference type="AlphaFoldDB" id="A0A437Q5U0"/>
<dbReference type="Proteomes" id="UP000282818">
    <property type="component" value="Unassembled WGS sequence"/>
</dbReference>
<dbReference type="GO" id="GO:0050308">
    <property type="term" value="F:sugar-phosphatase activity"/>
    <property type="evidence" value="ECO:0007669"/>
    <property type="project" value="TreeGrafter"/>
</dbReference>
<dbReference type="InterPro" id="IPR006439">
    <property type="entry name" value="HAD-SF_hydro_IA"/>
</dbReference>
<dbReference type="Pfam" id="PF13419">
    <property type="entry name" value="HAD_2"/>
    <property type="match status" value="1"/>
</dbReference>
<dbReference type="RefSeq" id="WP_127695224.1">
    <property type="nucleotide sequence ID" value="NZ_SACQ01000007.1"/>
</dbReference>
<dbReference type="NCBIfam" id="TIGR01509">
    <property type="entry name" value="HAD-SF-IA-v3"/>
    <property type="match status" value="1"/>
</dbReference>
<accession>A0A437Q5U0</accession>
<dbReference type="Gene3D" id="3.40.50.1000">
    <property type="entry name" value="HAD superfamily/HAD-like"/>
    <property type="match status" value="1"/>
</dbReference>
<organism evidence="1 2">
    <name type="scientific">Neptunomonas marina</name>
    <dbReference type="NCBI Taxonomy" id="1815562"/>
    <lineage>
        <taxon>Bacteria</taxon>
        <taxon>Pseudomonadati</taxon>
        <taxon>Pseudomonadota</taxon>
        <taxon>Gammaproteobacteria</taxon>
        <taxon>Oceanospirillales</taxon>
        <taxon>Oceanospirillaceae</taxon>
        <taxon>Neptunomonas</taxon>
    </lineage>
</organism>
<proteinExistence type="predicted"/>
<keyword evidence="2" id="KW-1185">Reference proteome</keyword>
<dbReference type="EMBL" id="SACQ01000007">
    <property type="protein sequence ID" value="RVU29878.1"/>
    <property type="molecule type" value="Genomic_DNA"/>
</dbReference>
<evidence type="ECO:0000313" key="1">
    <source>
        <dbReference type="EMBL" id="RVU29878.1"/>
    </source>
</evidence>
<evidence type="ECO:0000313" key="2">
    <source>
        <dbReference type="Proteomes" id="UP000282818"/>
    </source>
</evidence>
<dbReference type="SFLD" id="SFLDS00003">
    <property type="entry name" value="Haloacid_Dehalogenase"/>
    <property type="match status" value="1"/>
</dbReference>
<sequence>MSYAAILFDHDGTLVDSEGTHLTLWREAIAPFGATITDDEYWQRLLGVPAEQNAADLIQLRQLPTTVPDLVATKERLTQAFLASSHFPAMDSADALVRFAAQHLPIALVSGSQGFCIEASLQGHRWKELFTVVVTADDVTRNKPEPDSYLMALDRLNVAGRPCIAIEDTQSGVRAALAAGLDVVAIRNSHSALHDFSGATYEVPHLAAAFALLKPLIEQE</sequence>
<dbReference type="SUPFAM" id="SSF56784">
    <property type="entry name" value="HAD-like"/>
    <property type="match status" value="1"/>
</dbReference>
<dbReference type="PANTHER" id="PTHR43481:SF4">
    <property type="entry name" value="GLYCEROL-1-PHOSPHATE PHOSPHOHYDROLASE 1-RELATED"/>
    <property type="match status" value="1"/>
</dbReference>
<reference evidence="1 2" key="1">
    <citation type="submission" date="2019-01" db="EMBL/GenBank/DDBJ databases">
        <authorList>
            <person name="Chen W.-M."/>
        </authorList>
    </citation>
    <scope>NUCLEOTIDE SEQUENCE [LARGE SCALE GENOMIC DNA]</scope>
    <source>
        <strain evidence="1 2">HPM-16</strain>
    </source>
</reference>
<gene>
    <name evidence="1" type="ORF">EOE65_15155</name>
</gene>